<dbReference type="InterPro" id="IPR000620">
    <property type="entry name" value="EamA_dom"/>
</dbReference>
<evidence type="ECO:0000256" key="5">
    <source>
        <dbReference type="ARBA" id="ARBA00022692"/>
    </source>
</evidence>
<gene>
    <name evidence="10" type="primary">rarD</name>
    <name evidence="10" type="ORF">HJG54_02920</name>
</gene>
<dbReference type="SUPFAM" id="SSF103481">
    <property type="entry name" value="Multidrug resistance efflux transporter EmrE"/>
    <property type="match status" value="2"/>
</dbReference>
<feature type="domain" description="EamA" evidence="9">
    <location>
        <begin position="4"/>
        <end position="137"/>
    </location>
</feature>
<dbReference type="GO" id="GO:0005886">
    <property type="term" value="C:plasma membrane"/>
    <property type="evidence" value="ECO:0007669"/>
    <property type="project" value="UniProtKB-SubCell"/>
</dbReference>
<organism evidence="10">
    <name type="scientific">Leptolyngbya sp. NK1-12</name>
    <dbReference type="NCBI Taxonomy" id="2547451"/>
    <lineage>
        <taxon>Bacteria</taxon>
        <taxon>Bacillati</taxon>
        <taxon>Cyanobacteriota</taxon>
        <taxon>Cyanophyceae</taxon>
        <taxon>Leptolyngbyales</taxon>
        <taxon>Leptolyngbyaceae</taxon>
        <taxon>Leptolyngbya group</taxon>
        <taxon>Leptolyngbya</taxon>
    </lineage>
</organism>
<feature type="transmembrane region" description="Helical" evidence="8">
    <location>
        <begin position="65"/>
        <end position="86"/>
    </location>
</feature>
<dbReference type="AlphaFoldDB" id="A0AA97AKP0"/>
<feature type="transmembrane region" description="Helical" evidence="8">
    <location>
        <begin position="204"/>
        <end position="223"/>
    </location>
</feature>
<feature type="domain" description="EamA" evidence="9">
    <location>
        <begin position="147"/>
        <end position="276"/>
    </location>
</feature>
<dbReference type="InterPro" id="IPR037185">
    <property type="entry name" value="EmrE-like"/>
</dbReference>
<keyword evidence="5 8" id="KW-0812">Transmembrane</keyword>
<evidence type="ECO:0000259" key="9">
    <source>
        <dbReference type="Pfam" id="PF00892"/>
    </source>
</evidence>
<feature type="transmembrane region" description="Helical" evidence="8">
    <location>
        <begin position="261"/>
        <end position="281"/>
    </location>
</feature>
<feature type="transmembrane region" description="Helical" evidence="8">
    <location>
        <begin position="145"/>
        <end position="161"/>
    </location>
</feature>
<evidence type="ECO:0000256" key="2">
    <source>
        <dbReference type="ARBA" id="ARBA00007362"/>
    </source>
</evidence>
<feature type="transmembrane region" description="Helical" evidence="8">
    <location>
        <begin position="34"/>
        <end position="53"/>
    </location>
</feature>
<keyword evidence="7 8" id="KW-0472">Membrane</keyword>
<dbReference type="InterPro" id="IPR004626">
    <property type="entry name" value="RarD"/>
</dbReference>
<keyword evidence="4" id="KW-1003">Cell membrane</keyword>
<proteinExistence type="inferred from homology"/>
<feature type="transmembrane region" description="Helical" evidence="8">
    <location>
        <begin position="98"/>
        <end position="115"/>
    </location>
</feature>
<sequence length="287" mass="32199">MPVGALYAILAYGSWGLLPIYWKFFAQVPAVEVLSHRMIWSAVLLIAVLWLQNRRAEFWRVWQPQYLRALLLTAGLLAFNWGLYIYGVNTDRVVETSLGYFINPLVNVLLGFVVLKERLYRGQQIAVLLAGLGVAYFVWQFGAVPWIALGLAFSFAFYGLLRKVVAVAPMAGLAVETLLITPVALAIVGYGASTGTGHWNTSWTLNWLFIGCGIVTSFPLLWFNNAAKRLRLSTLGFFQYLAPSLQLILGVFLYHEPFTQTHAITFGLIWTALAVYSLTAWRIQRVS</sequence>
<feature type="transmembrane region" description="Helical" evidence="8">
    <location>
        <begin position="5"/>
        <end position="22"/>
    </location>
</feature>
<dbReference type="EMBL" id="CP053586">
    <property type="protein sequence ID" value="WNZ26401.1"/>
    <property type="molecule type" value="Genomic_DNA"/>
</dbReference>
<evidence type="ECO:0000256" key="6">
    <source>
        <dbReference type="ARBA" id="ARBA00022989"/>
    </source>
</evidence>
<accession>A0AA97AKP0</accession>
<feature type="transmembrane region" description="Helical" evidence="8">
    <location>
        <begin position="173"/>
        <end position="192"/>
    </location>
</feature>
<reference evidence="10" key="1">
    <citation type="submission" date="2020-05" db="EMBL/GenBank/DDBJ databases">
        <authorList>
            <person name="Zhu T."/>
            <person name="Keshari N."/>
            <person name="Lu X."/>
        </authorList>
    </citation>
    <scope>NUCLEOTIDE SEQUENCE</scope>
    <source>
        <strain evidence="10">NK1-12</strain>
    </source>
</reference>
<name>A0AA97AKP0_9CYAN</name>
<keyword evidence="3" id="KW-0813">Transport</keyword>
<evidence type="ECO:0000313" key="10">
    <source>
        <dbReference type="EMBL" id="WNZ26401.1"/>
    </source>
</evidence>
<protein>
    <submittedName>
        <fullName evidence="10">EamA family transporter RarD</fullName>
    </submittedName>
</protein>
<evidence type="ECO:0000256" key="8">
    <source>
        <dbReference type="SAM" id="Phobius"/>
    </source>
</evidence>
<dbReference type="NCBIfam" id="TIGR00688">
    <property type="entry name" value="rarD"/>
    <property type="match status" value="1"/>
</dbReference>
<evidence type="ECO:0000256" key="3">
    <source>
        <dbReference type="ARBA" id="ARBA00022448"/>
    </source>
</evidence>
<comment type="subcellular location">
    <subcellularLocation>
        <location evidence="1">Cell membrane</location>
        <topology evidence="1">Multi-pass membrane protein</topology>
    </subcellularLocation>
</comment>
<keyword evidence="6 8" id="KW-1133">Transmembrane helix</keyword>
<evidence type="ECO:0000256" key="7">
    <source>
        <dbReference type="ARBA" id="ARBA00023136"/>
    </source>
</evidence>
<dbReference type="PANTHER" id="PTHR22911">
    <property type="entry name" value="ACYL-MALONYL CONDENSING ENZYME-RELATED"/>
    <property type="match status" value="1"/>
</dbReference>
<evidence type="ECO:0000256" key="4">
    <source>
        <dbReference type="ARBA" id="ARBA00022475"/>
    </source>
</evidence>
<dbReference type="PANTHER" id="PTHR22911:SF137">
    <property type="entry name" value="SOLUTE CARRIER FAMILY 35 MEMBER G2-RELATED"/>
    <property type="match status" value="1"/>
</dbReference>
<evidence type="ECO:0000256" key="1">
    <source>
        <dbReference type="ARBA" id="ARBA00004651"/>
    </source>
</evidence>
<feature type="transmembrane region" description="Helical" evidence="8">
    <location>
        <begin position="235"/>
        <end position="255"/>
    </location>
</feature>
<dbReference type="Pfam" id="PF00892">
    <property type="entry name" value="EamA"/>
    <property type="match status" value="2"/>
</dbReference>
<comment type="similarity">
    <text evidence="2">Belongs to the EamA transporter family.</text>
</comment>